<dbReference type="Proteomes" id="UP000007431">
    <property type="component" value="Unassembled WGS sequence"/>
</dbReference>
<feature type="compositionally biased region" description="Low complexity" evidence="2">
    <location>
        <begin position="998"/>
        <end position="1008"/>
    </location>
</feature>
<feature type="region of interest" description="Disordered" evidence="2">
    <location>
        <begin position="19"/>
        <end position="38"/>
    </location>
</feature>
<feature type="region of interest" description="Disordered" evidence="2">
    <location>
        <begin position="326"/>
        <end position="482"/>
    </location>
</feature>
<feature type="region of interest" description="Disordered" evidence="2">
    <location>
        <begin position="1145"/>
        <end position="1187"/>
    </location>
</feature>
<dbReference type="AlphaFoldDB" id="D8Q4Y8"/>
<feature type="region of interest" description="Disordered" evidence="2">
    <location>
        <begin position="50"/>
        <end position="78"/>
    </location>
</feature>
<dbReference type="SUPFAM" id="SSF46774">
    <property type="entry name" value="ARID-like"/>
    <property type="match status" value="1"/>
</dbReference>
<evidence type="ECO:0000256" key="2">
    <source>
        <dbReference type="SAM" id="MobiDB-lite"/>
    </source>
</evidence>
<dbReference type="PROSITE" id="PS51011">
    <property type="entry name" value="ARID"/>
    <property type="match status" value="1"/>
</dbReference>
<name>D8Q4Y8_SCHCM</name>
<evidence type="ECO:0000259" key="3">
    <source>
        <dbReference type="PROSITE" id="PS51011"/>
    </source>
</evidence>
<feature type="compositionally biased region" description="Pro residues" evidence="2">
    <location>
        <begin position="913"/>
        <end position="925"/>
    </location>
</feature>
<dbReference type="Gene3D" id="1.10.150.60">
    <property type="entry name" value="ARID DNA-binding domain"/>
    <property type="match status" value="1"/>
</dbReference>
<dbReference type="GO" id="GO:0003677">
    <property type="term" value="F:DNA binding"/>
    <property type="evidence" value="ECO:0007669"/>
    <property type="project" value="InterPro"/>
</dbReference>
<feature type="compositionally biased region" description="Low complexity" evidence="2">
    <location>
        <begin position="435"/>
        <end position="454"/>
    </location>
</feature>
<dbReference type="InterPro" id="IPR001606">
    <property type="entry name" value="ARID_dom"/>
</dbReference>
<dbReference type="HOGENOM" id="CLU_006745_0_0_1"/>
<evidence type="ECO:0000313" key="5">
    <source>
        <dbReference type="Proteomes" id="UP000007431"/>
    </source>
</evidence>
<feature type="compositionally biased region" description="Polar residues" evidence="2">
    <location>
        <begin position="386"/>
        <end position="407"/>
    </location>
</feature>
<dbReference type="eggNOG" id="ENOG502QVXD">
    <property type="taxonomic scope" value="Eukaryota"/>
</dbReference>
<dbReference type="InParanoid" id="D8Q4Y8"/>
<feature type="region of interest" description="Disordered" evidence="2">
    <location>
        <begin position="188"/>
        <end position="209"/>
    </location>
</feature>
<dbReference type="OMA" id="EQPWAIF"/>
<feature type="compositionally biased region" description="Basic and acidic residues" evidence="2">
    <location>
        <begin position="1045"/>
        <end position="1057"/>
    </location>
</feature>
<proteinExistence type="predicted"/>
<keyword evidence="1" id="KW-0175">Coiled coil</keyword>
<dbReference type="VEuPathDB" id="FungiDB:SCHCODRAFT_02626105"/>
<feature type="compositionally biased region" description="Low complexity" evidence="2">
    <location>
        <begin position="1167"/>
        <end position="1179"/>
    </location>
</feature>
<feature type="compositionally biased region" description="Polar residues" evidence="2">
    <location>
        <begin position="414"/>
        <end position="434"/>
    </location>
</feature>
<evidence type="ECO:0000256" key="1">
    <source>
        <dbReference type="SAM" id="Coils"/>
    </source>
</evidence>
<feature type="domain" description="ARID" evidence="3">
    <location>
        <begin position="483"/>
        <end position="582"/>
    </location>
</feature>
<feature type="non-terminal residue" evidence="4">
    <location>
        <position position="1234"/>
    </location>
</feature>
<feature type="compositionally biased region" description="Pro residues" evidence="2">
    <location>
        <begin position="882"/>
        <end position="906"/>
    </location>
</feature>
<feature type="compositionally biased region" description="Basic residues" evidence="2">
    <location>
        <begin position="970"/>
        <end position="987"/>
    </location>
</feature>
<reference evidence="4 5" key="1">
    <citation type="journal article" date="2010" name="Nat. Biotechnol.">
        <title>Genome sequence of the model mushroom Schizophyllum commune.</title>
        <authorList>
            <person name="Ohm R.A."/>
            <person name="de Jong J.F."/>
            <person name="Lugones L.G."/>
            <person name="Aerts A."/>
            <person name="Kothe E."/>
            <person name="Stajich J.E."/>
            <person name="de Vries R.P."/>
            <person name="Record E."/>
            <person name="Levasseur A."/>
            <person name="Baker S.E."/>
            <person name="Bartholomew K.A."/>
            <person name="Coutinho P.M."/>
            <person name="Erdmann S."/>
            <person name="Fowler T.J."/>
            <person name="Gathman A.C."/>
            <person name="Lombard V."/>
            <person name="Henrissat B."/>
            <person name="Knabe N."/>
            <person name="Kuees U."/>
            <person name="Lilly W.W."/>
            <person name="Lindquist E."/>
            <person name="Lucas S."/>
            <person name="Magnuson J.K."/>
            <person name="Piumi F."/>
            <person name="Raudaskoski M."/>
            <person name="Salamov A."/>
            <person name="Schmutz J."/>
            <person name="Schwarze F.W.M.R."/>
            <person name="vanKuyk P.A."/>
            <person name="Horton J.S."/>
            <person name="Grigoriev I.V."/>
            <person name="Woesten H.A.B."/>
        </authorList>
    </citation>
    <scope>NUCLEOTIDE SEQUENCE [LARGE SCALE GENOMIC DNA]</scope>
    <source>
        <strain evidence="5">H4-8 / FGSC 9210</strain>
    </source>
</reference>
<protein>
    <recommendedName>
        <fullName evidence="3">ARID domain-containing protein</fullName>
    </recommendedName>
</protein>
<feature type="region of interest" description="Disordered" evidence="2">
    <location>
        <begin position="876"/>
        <end position="1057"/>
    </location>
</feature>
<dbReference type="SMART" id="SM01014">
    <property type="entry name" value="ARID"/>
    <property type="match status" value="1"/>
</dbReference>
<organism evidence="5">
    <name type="scientific">Schizophyllum commune (strain H4-8 / FGSC 9210)</name>
    <name type="common">Split gill fungus</name>
    <dbReference type="NCBI Taxonomy" id="578458"/>
    <lineage>
        <taxon>Eukaryota</taxon>
        <taxon>Fungi</taxon>
        <taxon>Dikarya</taxon>
        <taxon>Basidiomycota</taxon>
        <taxon>Agaricomycotina</taxon>
        <taxon>Agaricomycetes</taxon>
        <taxon>Agaricomycetidae</taxon>
        <taxon>Agaricales</taxon>
        <taxon>Schizophyllaceae</taxon>
        <taxon>Schizophyllum</taxon>
    </lineage>
</organism>
<sequence length="1234" mass="131361">MNMFNNGAFNQQDLLLNSLNQNSQPNHGMPPLGASGFTPEQQRLFHQMQMQQQAGGNQFRPQSGAGQDLMGGSSMNEARSLSPSTALVMSALMGNAGIPARMNAQQQQLQQQQLAARGFNNNGQPTQQMLSMMGMGGGPANNRNSNPMLQAFPQGVLGASRQLDLMAAAQNQQNQNAPLHVQQMLFRQQQQQQQQQRAGLAGAGPSANLNGLRPGMGNGSTNMFPTSMDPRRTSPTHPQQNNMNGLANTMAGTANPQATLAQYNEKLQALRDSIVQMETELRQKTMQRAQGYLEISEDTLQTIATNLRIRKEHYTRLQSLVMRMRSGSIPNDGEHNLPGGSAGGPGQNGFPSQHGLGPSGSNQGAGPSSSPWMQNGGLGASFGVNGLQSGSQTSPANAAASLPQNVNAPPRSGPTPQSSLHATLGMQGTPQQSNSRLPSGSFSMSPSMSASLPFQQQSPAQNGAPFGGAGQLHPGLNGNPFPHLEKHRFEPIYNNFCSKHPDIKRDPRLFDGRPIDVYMLHVEVNREGGMNKVKANNAWPIIAARLGFAAPGPEPAKSTPDVAEQVAKCYQDCLGLFDTQLYQTMAETRRREMFMTMHNQANQATGGNNPAPNPAQLPALARLHPQQLQALVKYANLSVEHMRAQGLNASIIQLVENNRAGLQRYAMEQHAFRGSVKSGAAQNGMQQGVGSMAGPGGMPAENLALAGLQRPGLGGMGGGNIPQPQDIPIQLFVKVLDYLPLGESALQQATGLIERARVEFSNKGLQRLPNKDVAPELRGRLATIIHQTMQVAQLMDARLHRFFLLVRAENTTKSLISAFAILRKQHELLQGTQPRFVMGVEELSMTLLKMKECADLAINQGKQFIQKAHMQNPQMLAQRGLPPGPPPPPMDPPQNVPSHTLPPQPGPAGSAVPPRPPVNLQPPPIGKHKKNVSTPAASPAGGNVAPTPPPTTPAVTPAQMAASPSNVKSPKNKPATRPKPKPVRRPSKATAPTPPSTSTPATEPQTPTIGKRQREDDPAQSPINGPSPPKRAKAEEEIAAPSQLPEDKTANLESKTDQEVAACLDQMKELVQQASQGDGSSSMNANIAEAFDELLKQSISLPDASGDGSMDMPGPLDGSLGMGGVDDSLSFFDWTAYGINADAPDGSDSVAPTPDLLHSSTNTSPESAAGGDADAAHSGAGEKHEEEQVAAHLNVGIWKDIEGGSESLYHQAAAEWKWDGVMPTLDQPWAISSG</sequence>
<accession>D8Q4Y8</accession>
<gene>
    <name evidence="4" type="ORF">SCHCODRAFT_269944</name>
</gene>
<evidence type="ECO:0000313" key="4">
    <source>
        <dbReference type="EMBL" id="EFI96875.1"/>
    </source>
</evidence>
<feature type="compositionally biased region" description="Low complexity" evidence="2">
    <location>
        <begin position="50"/>
        <end position="60"/>
    </location>
</feature>
<dbReference type="SMART" id="SM00501">
    <property type="entry name" value="BRIGHT"/>
    <property type="match status" value="1"/>
</dbReference>
<dbReference type="EMBL" id="GL377306">
    <property type="protein sequence ID" value="EFI96875.1"/>
    <property type="molecule type" value="Genomic_DNA"/>
</dbReference>
<feature type="compositionally biased region" description="Polar residues" evidence="2">
    <location>
        <begin position="359"/>
        <end position="373"/>
    </location>
</feature>
<dbReference type="Pfam" id="PF01388">
    <property type="entry name" value="ARID"/>
    <property type="match status" value="1"/>
</dbReference>
<dbReference type="CDD" id="cd16100">
    <property type="entry name" value="ARID"/>
    <property type="match status" value="1"/>
</dbReference>
<keyword evidence="5" id="KW-1185">Reference proteome</keyword>
<feature type="coiled-coil region" evidence="1">
    <location>
        <begin position="260"/>
        <end position="287"/>
    </location>
</feature>
<dbReference type="InterPro" id="IPR036431">
    <property type="entry name" value="ARID_dom_sf"/>
</dbReference>